<feature type="non-terminal residue" evidence="1">
    <location>
        <position position="1"/>
    </location>
</feature>
<proteinExistence type="predicted"/>
<name>A0A2P5CGU7_PARAD</name>
<accession>A0A2P5CGU7</accession>
<keyword evidence="2" id="KW-1185">Reference proteome</keyword>
<dbReference type="OrthoDB" id="10396105at2759"/>
<reference evidence="2" key="1">
    <citation type="submission" date="2016-06" db="EMBL/GenBank/DDBJ databases">
        <title>Parallel loss of symbiosis genes in relatives of nitrogen-fixing non-legume Parasponia.</title>
        <authorList>
            <person name="Van Velzen R."/>
            <person name="Holmer R."/>
            <person name="Bu F."/>
            <person name="Rutten L."/>
            <person name="Van Zeijl A."/>
            <person name="Liu W."/>
            <person name="Santuari L."/>
            <person name="Cao Q."/>
            <person name="Sharma T."/>
            <person name="Shen D."/>
            <person name="Roswanjaya Y."/>
            <person name="Wardhani T."/>
            <person name="Kalhor M.S."/>
            <person name="Jansen J."/>
            <person name="Van den Hoogen J."/>
            <person name="Gungor B."/>
            <person name="Hartog M."/>
            <person name="Hontelez J."/>
            <person name="Verver J."/>
            <person name="Yang W.-C."/>
            <person name="Schijlen E."/>
            <person name="Repin R."/>
            <person name="Schilthuizen M."/>
            <person name="Schranz E."/>
            <person name="Heidstra R."/>
            <person name="Miyata K."/>
            <person name="Fedorova E."/>
            <person name="Kohlen W."/>
            <person name="Bisseling T."/>
            <person name="Smit S."/>
            <person name="Geurts R."/>
        </authorList>
    </citation>
    <scope>NUCLEOTIDE SEQUENCE [LARGE SCALE GENOMIC DNA]</scope>
    <source>
        <strain evidence="2">cv. WU1-14</strain>
    </source>
</reference>
<comment type="caution">
    <text evidence="1">The sequence shown here is derived from an EMBL/GenBank/DDBJ whole genome shotgun (WGS) entry which is preliminary data.</text>
</comment>
<sequence>VSFSRQPNSNYEVGEPQISKILMKFFRENSKEDNNCAYSYVYTMLTDLNARGIEVQDADLGTNITKDSELDPVIERSVLDQIDGVGLEKVDPIDGYGGHHLPAAVRLLIEPGDRGFPQRNPSVHDGKPGLAVLDPHLVGVDHREEHPNVERERRGGRVQIWVGRGGLGGGIG</sequence>
<evidence type="ECO:0000313" key="1">
    <source>
        <dbReference type="EMBL" id="PON60248.1"/>
    </source>
</evidence>
<evidence type="ECO:0000313" key="2">
    <source>
        <dbReference type="Proteomes" id="UP000237105"/>
    </source>
</evidence>
<dbReference type="EMBL" id="JXTB01000132">
    <property type="protein sequence ID" value="PON60248.1"/>
    <property type="molecule type" value="Genomic_DNA"/>
</dbReference>
<protein>
    <submittedName>
        <fullName evidence="1">Uncharacterized protein</fullName>
    </submittedName>
</protein>
<organism evidence="1 2">
    <name type="scientific">Parasponia andersonii</name>
    <name type="common">Sponia andersonii</name>
    <dbReference type="NCBI Taxonomy" id="3476"/>
    <lineage>
        <taxon>Eukaryota</taxon>
        <taxon>Viridiplantae</taxon>
        <taxon>Streptophyta</taxon>
        <taxon>Embryophyta</taxon>
        <taxon>Tracheophyta</taxon>
        <taxon>Spermatophyta</taxon>
        <taxon>Magnoliopsida</taxon>
        <taxon>eudicotyledons</taxon>
        <taxon>Gunneridae</taxon>
        <taxon>Pentapetalae</taxon>
        <taxon>rosids</taxon>
        <taxon>fabids</taxon>
        <taxon>Rosales</taxon>
        <taxon>Cannabaceae</taxon>
        <taxon>Parasponia</taxon>
    </lineage>
</organism>
<gene>
    <name evidence="1" type="ORF">PanWU01x14_154200</name>
</gene>
<dbReference type="AlphaFoldDB" id="A0A2P5CGU7"/>
<dbReference type="Proteomes" id="UP000237105">
    <property type="component" value="Unassembled WGS sequence"/>
</dbReference>